<evidence type="ECO:0000256" key="5">
    <source>
        <dbReference type="SAM" id="Phobius"/>
    </source>
</evidence>
<dbReference type="EMBL" id="JBGBPQ010000024">
    <property type="protein sequence ID" value="KAL1500182.1"/>
    <property type="molecule type" value="Genomic_DNA"/>
</dbReference>
<evidence type="ECO:0008006" key="8">
    <source>
        <dbReference type="Google" id="ProtNLM"/>
    </source>
</evidence>
<evidence type="ECO:0000313" key="7">
    <source>
        <dbReference type="Proteomes" id="UP001515480"/>
    </source>
</evidence>
<dbReference type="SUPFAM" id="SSF103481">
    <property type="entry name" value="Multidrug resistance efflux transporter EmrE"/>
    <property type="match status" value="1"/>
</dbReference>
<feature type="transmembrane region" description="Helical" evidence="5">
    <location>
        <begin position="294"/>
        <end position="311"/>
    </location>
</feature>
<dbReference type="InterPro" id="IPR037185">
    <property type="entry name" value="EmrE-like"/>
</dbReference>
<feature type="transmembrane region" description="Helical" evidence="5">
    <location>
        <begin position="227"/>
        <end position="246"/>
    </location>
</feature>
<name>A0AB34IKI8_PRYPA</name>
<gene>
    <name evidence="6" type="ORF">AB1Y20_012851</name>
</gene>
<dbReference type="InterPro" id="IPR007271">
    <property type="entry name" value="Nuc_sug_transpt"/>
</dbReference>
<dbReference type="PANTHER" id="PTHR10231">
    <property type="entry name" value="NUCLEOTIDE-SUGAR TRANSMEMBRANE TRANSPORTER"/>
    <property type="match status" value="1"/>
</dbReference>
<keyword evidence="4 5" id="KW-0472">Membrane</keyword>
<protein>
    <recommendedName>
        <fullName evidence="8">UDP-galactose transporter</fullName>
    </recommendedName>
</protein>
<evidence type="ECO:0000256" key="2">
    <source>
        <dbReference type="ARBA" id="ARBA00022692"/>
    </source>
</evidence>
<evidence type="ECO:0000256" key="3">
    <source>
        <dbReference type="ARBA" id="ARBA00022989"/>
    </source>
</evidence>
<dbReference type="Proteomes" id="UP001515480">
    <property type="component" value="Unassembled WGS sequence"/>
</dbReference>
<evidence type="ECO:0000256" key="4">
    <source>
        <dbReference type="ARBA" id="ARBA00023136"/>
    </source>
</evidence>
<sequence length="353" mass="38463">MKSPAVSGEKEGLLEEESGPRIQSLLERGDQLKYGSLAFLILQNSSHVLLLRYSRVVGGSCGQYVTSVAVLFSEILKLCFCLCVLVLVERGPLSAFARLDADIWQRKMDTLKVSIPAVCYTFQNNLQFVAATHLGAALLQLLYQTKTLSTAIFGVVILSKSLRCNQWCALSILLLGVVLAQSSQTSGSANKGNVFIGVSAAIGVSVCSGFASVYLEKILKGDTTSIWVRNIQLCLFSIPLQLFAVYQRDYDKVMTNGWLHGFCPTTWAVVCMFAFGGLLVAIVIRFADNNLKNLAMALAILLSCLVSIPLFDFKPNGVFGAGSFFVICSIFLYAWQPKSSRATYLPLSNADSK</sequence>
<feature type="transmembrane region" description="Helical" evidence="5">
    <location>
        <begin position="266"/>
        <end position="287"/>
    </location>
</feature>
<keyword evidence="3 5" id="KW-1133">Transmembrane helix</keyword>
<proteinExistence type="predicted"/>
<evidence type="ECO:0000313" key="6">
    <source>
        <dbReference type="EMBL" id="KAL1500182.1"/>
    </source>
</evidence>
<comment type="subcellular location">
    <subcellularLocation>
        <location evidence="1">Membrane</location>
        <topology evidence="1">Multi-pass membrane protein</topology>
    </subcellularLocation>
</comment>
<comment type="caution">
    <text evidence="6">The sequence shown here is derived from an EMBL/GenBank/DDBJ whole genome shotgun (WGS) entry which is preliminary data.</text>
</comment>
<feature type="transmembrane region" description="Helical" evidence="5">
    <location>
        <begin position="317"/>
        <end position="335"/>
    </location>
</feature>
<dbReference type="AlphaFoldDB" id="A0AB34IKI8"/>
<accession>A0AB34IKI8</accession>
<dbReference type="NCBIfam" id="TIGR00803">
    <property type="entry name" value="nst"/>
    <property type="match status" value="1"/>
</dbReference>
<dbReference type="PIRSF" id="PIRSF005799">
    <property type="entry name" value="UDP-gal_transpt"/>
    <property type="match status" value="1"/>
</dbReference>
<feature type="transmembrane region" description="Helical" evidence="5">
    <location>
        <begin position="164"/>
        <end position="182"/>
    </location>
</feature>
<evidence type="ECO:0000256" key="1">
    <source>
        <dbReference type="ARBA" id="ARBA00004141"/>
    </source>
</evidence>
<reference evidence="6 7" key="1">
    <citation type="journal article" date="2024" name="Science">
        <title>Giant polyketide synthase enzymes in the biosynthesis of giant marine polyether toxins.</title>
        <authorList>
            <person name="Fallon T.R."/>
            <person name="Shende V.V."/>
            <person name="Wierzbicki I.H."/>
            <person name="Pendleton A.L."/>
            <person name="Watervoot N.F."/>
            <person name="Auber R.P."/>
            <person name="Gonzalez D.J."/>
            <person name="Wisecaver J.H."/>
            <person name="Moore B.S."/>
        </authorList>
    </citation>
    <scope>NUCLEOTIDE SEQUENCE [LARGE SCALE GENOMIC DNA]</scope>
    <source>
        <strain evidence="6 7">12B1</strain>
    </source>
</reference>
<dbReference type="GO" id="GO:0015165">
    <property type="term" value="F:pyrimidine nucleotide-sugar transmembrane transporter activity"/>
    <property type="evidence" value="ECO:0007669"/>
    <property type="project" value="InterPro"/>
</dbReference>
<dbReference type="Pfam" id="PF04142">
    <property type="entry name" value="Nuc_sug_transp"/>
    <property type="match status" value="1"/>
</dbReference>
<dbReference type="GO" id="GO:0000139">
    <property type="term" value="C:Golgi membrane"/>
    <property type="evidence" value="ECO:0007669"/>
    <property type="project" value="InterPro"/>
</dbReference>
<keyword evidence="7" id="KW-1185">Reference proteome</keyword>
<keyword evidence="2 5" id="KW-0812">Transmembrane</keyword>
<organism evidence="6 7">
    <name type="scientific">Prymnesium parvum</name>
    <name type="common">Toxic golden alga</name>
    <dbReference type="NCBI Taxonomy" id="97485"/>
    <lineage>
        <taxon>Eukaryota</taxon>
        <taxon>Haptista</taxon>
        <taxon>Haptophyta</taxon>
        <taxon>Prymnesiophyceae</taxon>
        <taxon>Prymnesiales</taxon>
        <taxon>Prymnesiaceae</taxon>
        <taxon>Prymnesium</taxon>
    </lineage>
</organism>
<feature type="transmembrane region" description="Helical" evidence="5">
    <location>
        <begin position="194"/>
        <end position="215"/>
    </location>
</feature>